<dbReference type="Proteomes" id="UP001055879">
    <property type="component" value="Linkage Group LG11"/>
</dbReference>
<accession>A0ACB8Z7X5</accession>
<proteinExistence type="predicted"/>
<keyword evidence="2" id="KW-1185">Reference proteome</keyword>
<name>A0ACB8Z7X5_ARCLA</name>
<sequence>MGGCCSSSRKFQLHGTPVYYYCPPALEEHESSTTHDSGFPTRLLIDVNLDTSIPDTFRSPPRPIPFDVVLGISQTTNTGPDGEAFGDLDYQKPTQVDLKELDREPERDTSFIESPKKVEVGFQESKCVGDSKMEEEDVCPTCFEEYNAENPRIITKCNHRFHLSCILEWMERSDTCPICSQEMDFEAR</sequence>
<organism evidence="1 2">
    <name type="scientific">Arctium lappa</name>
    <name type="common">Greater burdock</name>
    <name type="synonym">Lappa major</name>
    <dbReference type="NCBI Taxonomy" id="4217"/>
    <lineage>
        <taxon>Eukaryota</taxon>
        <taxon>Viridiplantae</taxon>
        <taxon>Streptophyta</taxon>
        <taxon>Embryophyta</taxon>
        <taxon>Tracheophyta</taxon>
        <taxon>Spermatophyta</taxon>
        <taxon>Magnoliopsida</taxon>
        <taxon>eudicotyledons</taxon>
        <taxon>Gunneridae</taxon>
        <taxon>Pentapetalae</taxon>
        <taxon>asterids</taxon>
        <taxon>campanulids</taxon>
        <taxon>Asterales</taxon>
        <taxon>Asteraceae</taxon>
        <taxon>Carduoideae</taxon>
        <taxon>Cardueae</taxon>
        <taxon>Arctiinae</taxon>
        <taxon>Arctium</taxon>
    </lineage>
</organism>
<dbReference type="EMBL" id="CM042057">
    <property type="protein sequence ID" value="KAI3693390.1"/>
    <property type="molecule type" value="Genomic_DNA"/>
</dbReference>
<gene>
    <name evidence="1" type="ORF">L6452_33225</name>
</gene>
<reference evidence="1 2" key="2">
    <citation type="journal article" date="2022" name="Mol. Ecol. Resour.">
        <title>The genomes of chicory, endive, great burdock and yacon provide insights into Asteraceae paleo-polyploidization history and plant inulin production.</title>
        <authorList>
            <person name="Fan W."/>
            <person name="Wang S."/>
            <person name="Wang H."/>
            <person name="Wang A."/>
            <person name="Jiang F."/>
            <person name="Liu H."/>
            <person name="Zhao H."/>
            <person name="Xu D."/>
            <person name="Zhang Y."/>
        </authorList>
    </citation>
    <scope>NUCLEOTIDE SEQUENCE [LARGE SCALE GENOMIC DNA]</scope>
    <source>
        <strain evidence="2">cv. Niubang</strain>
    </source>
</reference>
<reference evidence="2" key="1">
    <citation type="journal article" date="2022" name="Mol. Ecol. Resour.">
        <title>The genomes of chicory, endive, great burdock and yacon provide insights into Asteraceae palaeo-polyploidization history and plant inulin production.</title>
        <authorList>
            <person name="Fan W."/>
            <person name="Wang S."/>
            <person name="Wang H."/>
            <person name="Wang A."/>
            <person name="Jiang F."/>
            <person name="Liu H."/>
            <person name="Zhao H."/>
            <person name="Xu D."/>
            <person name="Zhang Y."/>
        </authorList>
    </citation>
    <scope>NUCLEOTIDE SEQUENCE [LARGE SCALE GENOMIC DNA]</scope>
    <source>
        <strain evidence="2">cv. Niubang</strain>
    </source>
</reference>
<protein>
    <submittedName>
        <fullName evidence="1">Uncharacterized protein</fullName>
    </submittedName>
</protein>
<evidence type="ECO:0000313" key="2">
    <source>
        <dbReference type="Proteomes" id="UP001055879"/>
    </source>
</evidence>
<comment type="caution">
    <text evidence="1">The sequence shown here is derived from an EMBL/GenBank/DDBJ whole genome shotgun (WGS) entry which is preliminary data.</text>
</comment>
<evidence type="ECO:0000313" key="1">
    <source>
        <dbReference type="EMBL" id="KAI3693390.1"/>
    </source>
</evidence>